<dbReference type="AlphaFoldDB" id="A0A9Q0F8Q5"/>
<evidence type="ECO:0000259" key="5">
    <source>
        <dbReference type="Pfam" id="PF23654"/>
    </source>
</evidence>
<evidence type="ECO:0000313" key="7">
    <source>
        <dbReference type="Proteomes" id="UP001141552"/>
    </source>
</evidence>
<evidence type="ECO:0000256" key="2">
    <source>
        <dbReference type="SAM" id="MobiDB-lite"/>
    </source>
</evidence>
<feature type="domain" description="Putative E3 ubiquitin-protein ligase LIN ARM repeats" evidence="5">
    <location>
        <begin position="462"/>
        <end position="622"/>
    </location>
</feature>
<keyword evidence="1" id="KW-0175">Coiled coil</keyword>
<dbReference type="InterPro" id="IPR011989">
    <property type="entry name" value="ARM-like"/>
</dbReference>
<reference evidence="6" key="1">
    <citation type="submission" date="2022-02" db="EMBL/GenBank/DDBJ databases">
        <authorList>
            <person name="Henning P.M."/>
            <person name="McCubbin A.G."/>
            <person name="Shore J.S."/>
        </authorList>
    </citation>
    <scope>NUCLEOTIDE SEQUENCE</scope>
    <source>
        <strain evidence="6">F60SS</strain>
        <tissue evidence="6">Leaves</tissue>
    </source>
</reference>
<dbReference type="Pfam" id="PF23628">
    <property type="entry name" value="ARM_LIN_C"/>
    <property type="match status" value="1"/>
</dbReference>
<dbReference type="InterPro" id="IPR056514">
    <property type="entry name" value="ARM_LIN_2nd"/>
</dbReference>
<dbReference type="Pfam" id="PF23568">
    <property type="entry name" value="ARM_LIN"/>
    <property type="match status" value="1"/>
</dbReference>
<evidence type="ECO:0008006" key="8">
    <source>
        <dbReference type="Google" id="ProtNLM"/>
    </source>
</evidence>
<sequence length="973" mass="109053">MASSLQQLLSEEGFEHRKFLQTKKPVKPRDRTTRPEDSVVLPIHICYDQKSSPSWRQKTDKASTRKGSSILSSRRVSSDLERVKLKASSKGDEPAIDEVAIRAVVSILGGYIGRYVKDSSFRQMIRDKCNSCLLRGGKDSDNEIFTNLEMGMESIDGLVEDETGKELRMETLKTAIHLLGIVASLNSKHSRKGKTCGVPNSNLSACAQLYLSIVYKLEKNDRISARHLLQVFCDSPFLARTHLLPDLWEHFFLPHLLHLKIWYHKELQVLSESQFVDKEKEMKALNKVYNNQMDIGSIQFALYYKDWLKVGGKAPSLPAVPLPPRPKYALSRRISSDSYASQSSINKNLYQAVFGPTLERRSMDLTSRNSASMDVWGEEKAYTEEEYNKCNYATDKKRTHQRSSSVDHRISKHELWSETQKSDHIRPFSCQSMLPECVVSGSQIVRSGSMKDVDDHTLLPSGNVSRAINTICCSDSLSECEIAIHVISKAWLDSHGDHIIEVALSKAAVIEGLLEVLFASADDEILELVISILAELVARKEESRLIILNADPQLKVFMKLLSSSSLFLKAAVLLHLLKPMAKQMISIEWVALVLRVLEFGDQLQTLFTVRCMPQRAALYLLDQLLTGFNEDGNLENANQVISLGGLSLLVRTFEMGDISERKSAAMLMSCCIRADGSCRNYLAENLNKLSLLELIVLGIEEKSNGNALALLTELLCLSRRKKVTEILATLDVGWSGLNTMHIFLILLQRALPEERPLVASILLQLDLLGDLSKSSLYREEAVEAIVESLDCQKYSTKVQEQSSRALVMLGGCFSNAGETTTEEWLLQQAGFHEGSHSSFHSREIMDRNLNEEEEAMEDWQRKVAVTLLNSGGERFLSALSNAIANGIPSLAQSSLFTVAWMSRIVLSNENAHFPHAVFSITELKLLESSCHSRALDQRVLWPSSLQHLIKNPECVSMLSTLNKELIDPLRNAL</sequence>
<gene>
    <name evidence="6" type="ORF">Tsubulata_025858</name>
</gene>
<evidence type="ECO:0000313" key="6">
    <source>
        <dbReference type="EMBL" id="KAJ4827018.1"/>
    </source>
</evidence>
<proteinExistence type="predicted"/>
<feature type="domain" description="Putative E3 ubiquitin-protein ligase LIN ARM-like" evidence="4">
    <location>
        <begin position="623"/>
        <end position="971"/>
    </location>
</feature>
<reference evidence="6" key="2">
    <citation type="journal article" date="2023" name="Plants (Basel)">
        <title>Annotation of the Turnera subulata (Passifloraceae) Draft Genome Reveals the S-Locus Evolved after the Divergence of Turneroideae from Passifloroideae in a Stepwise Manner.</title>
        <authorList>
            <person name="Henning P.M."/>
            <person name="Roalson E.H."/>
            <person name="Mir W."/>
            <person name="McCubbin A.G."/>
            <person name="Shore J.S."/>
        </authorList>
    </citation>
    <scope>NUCLEOTIDE SEQUENCE</scope>
    <source>
        <strain evidence="6">F60SS</strain>
    </source>
</reference>
<accession>A0A9Q0F8Q5</accession>
<keyword evidence="7" id="KW-1185">Reference proteome</keyword>
<feature type="coiled-coil region" evidence="1">
    <location>
        <begin position="842"/>
        <end position="869"/>
    </location>
</feature>
<protein>
    <recommendedName>
        <fullName evidence="8">E3 ubiquitin-protein ligase LIN</fullName>
    </recommendedName>
</protein>
<dbReference type="Proteomes" id="UP001141552">
    <property type="component" value="Unassembled WGS sequence"/>
</dbReference>
<dbReference type="Gene3D" id="1.25.10.10">
    <property type="entry name" value="Leucine-rich Repeat Variant"/>
    <property type="match status" value="1"/>
</dbReference>
<name>A0A9Q0F8Q5_9ROSI</name>
<organism evidence="6 7">
    <name type="scientific">Turnera subulata</name>
    <dbReference type="NCBI Taxonomy" id="218843"/>
    <lineage>
        <taxon>Eukaryota</taxon>
        <taxon>Viridiplantae</taxon>
        <taxon>Streptophyta</taxon>
        <taxon>Embryophyta</taxon>
        <taxon>Tracheophyta</taxon>
        <taxon>Spermatophyta</taxon>
        <taxon>Magnoliopsida</taxon>
        <taxon>eudicotyledons</taxon>
        <taxon>Gunneridae</taxon>
        <taxon>Pentapetalae</taxon>
        <taxon>rosids</taxon>
        <taxon>fabids</taxon>
        <taxon>Malpighiales</taxon>
        <taxon>Passifloraceae</taxon>
        <taxon>Turnera</taxon>
    </lineage>
</organism>
<dbReference type="PANTHER" id="PTHR35549:SF3">
    <property type="entry name" value="E3 UBIQUITIN-PROTEIN LIGASE LIN"/>
    <property type="match status" value="1"/>
</dbReference>
<dbReference type="InterPro" id="IPR055566">
    <property type="entry name" value="ARM_LIN"/>
</dbReference>
<dbReference type="OrthoDB" id="635642at2759"/>
<evidence type="ECO:0000259" key="4">
    <source>
        <dbReference type="Pfam" id="PF23628"/>
    </source>
</evidence>
<dbReference type="InterPro" id="IPR056512">
    <property type="entry name" value="LIN_N"/>
</dbReference>
<dbReference type="SUPFAM" id="SSF48371">
    <property type="entry name" value="ARM repeat"/>
    <property type="match status" value="1"/>
</dbReference>
<feature type="domain" description="Putative E3 ubiquitin-protein ligase LIN N-terminal" evidence="3">
    <location>
        <begin position="99"/>
        <end position="323"/>
    </location>
</feature>
<feature type="region of interest" description="Disordered" evidence="2">
    <location>
        <begin position="51"/>
        <end position="71"/>
    </location>
</feature>
<dbReference type="EMBL" id="JAKUCV010006515">
    <property type="protein sequence ID" value="KAJ4827018.1"/>
    <property type="molecule type" value="Genomic_DNA"/>
</dbReference>
<evidence type="ECO:0000259" key="3">
    <source>
        <dbReference type="Pfam" id="PF23568"/>
    </source>
</evidence>
<comment type="caution">
    <text evidence="6">The sequence shown here is derived from an EMBL/GenBank/DDBJ whole genome shotgun (WGS) entry which is preliminary data.</text>
</comment>
<evidence type="ECO:0000256" key="1">
    <source>
        <dbReference type="SAM" id="Coils"/>
    </source>
</evidence>
<dbReference type="InterPro" id="IPR016024">
    <property type="entry name" value="ARM-type_fold"/>
</dbReference>
<dbReference type="Pfam" id="PF23654">
    <property type="entry name" value="ARM_LIN_2nd"/>
    <property type="match status" value="1"/>
</dbReference>
<dbReference type="PANTHER" id="PTHR35549">
    <property type="entry name" value="OS04G0584500 PROTEIN"/>
    <property type="match status" value="1"/>
</dbReference>